<keyword evidence="5" id="KW-1185">Reference proteome</keyword>
<evidence type="ECO:0000259" key="3">
    <source>
        <dbReference type="Pfam" id="PF01106"/>
    </source>
</evidence>
<comment type="similarity">
    <text evidence="1">Belongs to the NifU family.</text>
</comment>
<proteinExistence type="inferred from homology"/>
<dbReference type="OrthoDB" id="9796965at2"/>
<name>A0A1M6AHC6_9FIRM</name>
<dbReference type="GO" id="GO:0005506">
    <property type="term" value="F:iron ion binding"/>
    <property type="evidence" value="ECO:0007669"/>
    <property type="project" value="InterPro"/>
</dbReference>
<feature type="domain" description="NIF system FeS cluster assembly NifU C-terminal" evidence="3">
    <location>
        <begin position="18"/>
        <end position="84"/>
    </location>
</feature>
<dbReference type="GO" id="GO:0051536">
    <property type="term" value="F:iron-sulfur cluster binding"/>
    <property type="evidence" value="ECO:0007669"/>
    <property type="project" value="InterPro"/>
</dbReference>
<dbReference type="PANTHER" id="PTHR11178">
    <property type="entry name" value="IRON-SULFUR CLUSTER SCAFFOLD PROTEIN NFU-RELATED"/>
    <property type="match status" value="1"/>
</dbReference>
<organism evidence="4 5">
    <name type="scientific">Dethiosulfatibacter aminovorans DSM 17477</name>
    <dbReference type="NCBI Taxonomy" id="1121476"/>
    <lineage>
        <taxon>Bacteria</taxon>
        <taxon>Bacillati</taxon>
        <taxon>Bacillota</taxon>
        <taxon>Tissierellia</taxon>
        <taxon>Dethiosulfatibacter</taxon>
    </lineage>
</organism>
<evidence type="ECO:0000256" key="1">
    <source>
        <dbReference type="ARBA" id="ARBA00006420"/>
    </source>
</evidence>
<dbReference type="InterPro" id="IPR001075">
    <property type="entry name" value="NIF_FeS_clus_asmbl_NifU_C"/>
</dbReference>
<evidence type="ECO:0000313" key="4">
    <source>
        <dbReference type="EMBL" id="SHI35889.1"/>
    </source>
</evidence>
<dbReference type="InterPro" id="IPR034904">
    <property type="entry name" value="FSCA_dom_sf"/>
</dbReference>
<comment type="function">
    <text evidence="2">May be involved in the formation or repair of [Fe-S] clusters present in iron-sulfur proteins.</text>
</comment>
<evidence type="ECO:0000256" key="2">
    <source>
        <dbReference type="ARBA" id="ARBA00049958"/>
    </source>
</evidence>
<dbReference type="GO" id="GO:0016226">
    <property type="term" value="P:iron-sulfur cluster assembly"/>
    <property type="evidence" value="ECO:0007669"/>
    <property type="project" value="InterPro"/>
</dbReference>
<dbReference type="AlphaFoldDB" id="A0A1M6AHC6"/>
<protein>
    <submittedName>
        <fullName evidence="4">Fe-S cluster biogenesis protein NfuA, 4Fe-4S-binding domain</fullName>
    </submittedName>
</protein>
<dbReference type="Proteomes" id="UP000184052">
    <property type="component" value="Unassembled WGS sequence"/>
</dbReference>
<dbReference type="STRING" id="1121476.SAMN02745751_00122"/>
<evidence type="ECO:0000313" key="5">
    <source>
        <dbReference type="Proteomes" id="UP000184052"/>
    </source>
</evidence>
<sequence>MGLARILEKQGDEMKEKVAKILNDSVKPILANHNGDIRLLNVDNNVVEVQMLGACSGCASASDTLQEIVLVEIQKEVPEIKEVVMTTVISDDLLDLARNILNGKKELKR</sequence>
<gene>
    <name evidence="4" type="ORF">SAMN02745751_00122</name>
</gene>
<dbReference type="Pfam" id="PF01106">
    <property type="entry name" value="NifU"/>
    <property type="match status" value="1"/>
</dbReference>
<accession>A0A1M6AHC6</accession>
<dbReference type="Gene3D" id="3.30.300.130">
    <property type="entry name" value="Fe-S cluster assembly (FSCA)"/>
    <property type="match status" value="1"/>
</dbReference>
<reference evidence="4 5" key="1">
    <citation type="submission" date="2016-11" db="EMBL/GenBank/DDBJ databases">
        <authorList>
            <person name="Jaros S."/>
            <person name="Januszkiewicz K."/>
            <person name="Wedrychowicz H."/>
        </authorList>
    </citation>
    <scope>NUCLEOTIDE SEQUENCE [LARGE SCALE GENOMIC DNA]</scope>
    <source>
        <strain evidence="4 5">DSM 17477</strain>
    </source>
</reference>
<dbReference type="SUPFAM" id="SSF117916">
    <property type="entry name" value="Fe-S cluster assembly (FSCA) domain-like"/>
    <property type="match status" value="1"/>
</dbReference>
<dbReference type="PANTHER" id="PTHR11178:SF1">
    <property type="entry name" value="NFU1 IRON-SULFUR CLUSTER SCAFFOLD HOMOLOG, MITOCHONDRIAL"/>
    <property type="match status" value="1"/>
</dbReference>
<dbReference type="EMBL" id="FQZL01000004">
    <property type="protein sequence ID" value="SHI35889.1"/>
    <property type="molecule type" value="Genomic_DNA"/>
</dbReference>